<feature type="domain" description="Neprosin PEP catalytic" evidence="2">
    <location>
        <begin position="123"/>
        <end position="376"/>
    </location>
</feature>
<reference evidence="4" key="1">
    <citation type="journal article" date="2013" name="Nat. Genet.">
        <title>The Capsella rubella genome and the genomic consequences of rapid mating system evolution.</title>
        <authorList>
            <person name="Slotte T."/>
            <person name="Hazzouri K.M."/>
            <person name="Agren J.A."/>
            <person name="Koenig D."/>
            <person name="Maumus F."/>
            <person name="Guo Y.L."/>
            <person name="Steige K."/>
            <person name="Platts A.E."/>
            <person name="Escobar J.S."/>
            <person name="Newman L.K."/>
            <person name="Wang W."/>
            <person name="Mandakova T."/>
            <person name="Vello E."/>
            <person name="Smith L.M."/>
            <person name="Henz S.R."/>
            <person name="Steffen J."/>
            <person name="Takuno S."/>
            <person name="Brandvain Y."/>
            <person name="Coop G."/>
            <person name="Andolfatto P."/>
            <person name="Hu T.T."/>
            <person name="Blanchette M."/>
            <person name="Clark R.M."/>
            <person name="Quesneville H."/>
            <person name="Nordborg M."/>
            <person name="Gaut B.S."/>
            <person name="Lysak M.A."/>
            <person name="Jenkins J."/>
            <person name="Grimwood J."/>
            <person name="Chapman J."/>
            <person name="Prochnik S."/>
            <person name="Shu S."/>
            <person name="Rokhsar D."/>
            <person name="Schmutz J."/>
            <person name="Weigel D."/>
            <person name="Wright S.I."/>
        </authorList>
    </citation>
    <scope>NUCLEOTIDE SEQUENCE [LARGE SCALE GENOMIC DNA]</scope>
    <source>
        <strain evidence="4">cv. Monte Gargano</strain>
    </source>
</reference>
<dbReference type="InterPro" id="IPR053168">
    <property type="entry name" value="Glutamic_endopeptidase"/>
</dbReference>
<dbReference type="eggNOG" id="ENOG502QVB2">
    <property type="taxonomic scope" value="Eukaryota"/>
</dbReference>
<dbReference type="Gene3D" id="3.90.1320.10">
    <property type="entry name" value="Outer-capsid protein sigma 3, large lobe"/>
    <property type="match status" value="1"/>
</dbReference>
<feature type="chain" id="PRO_5004341453" description="Neprosin PEP catalytic domain-containing protein" evidence="1">
    <location>
        <begin position="19"/>
        <end position="376"/>
    </location>
</feature>
<dbReference type="Proteomes" id="UP000029121">
    <property type="component" value="Unassembled WGS sequence"/>
</dbReference>
<gene>
    <name evidence="3" type="ORF">CARUB_v10012314mg</name>
</gene>
<accession>R0GU21</accession>
<organism evidence="3 4">
    <name type="scientific">Capsella rubella</name>
    <dbReference type="NCBI Taxonomy" id="81985"/>
    <lineage>
        <taxon>Eukaryota</taxon>
        <taxon>Viridiplantae</taxon>
        <taxon>Streptophyta</taxon>
        <taxon>Embryophyta</taxon>
        <taxon>Tracheophyta</taxon>
        <taxon>Spermatophyta</taxon>
        <taxon>Magnoliopsida</taxon>
        <taxon>eudicotyledons</taxon>
        <taxon>Gunneridae</taxon>
        <taxon>Pentapetalae</taxon>
        <taxon>rosids</taxon>
        <taxon>malvids</taxon>
        <taxon>Brassicales</taxon>
        <taxon>Brassicaceae</taxon>
        <taxon>Camelineae</taxon>
        <taxon>Capsella</taxon>
    </lineage>
</organism>
<proteinExistence type="predicted"/>
<dbReference type="InterPro" id="IPR004314">
    <property type="entry name" value="Neprosin"/>
</dbReference>
<evidence type="ECO:0000256" key="1">
    <source>
        <dbReference type="SAM" id="SignalP"/>
    </source>
</evidence>
<keyword evidence="1" id="KW-0732">Signal</keyword>
<sequence>MVNFVLIILIIATTTVIGNEIYDTHAAKVDRLLKKLNKPALKSIKSPDGDIIDCVHMKNHPIYDHPLLRNHTIQMRPSSYPEGWNTEPSHTKKENIATQLWTINGKCPKNSIPIRRTRREDILRAKSIESYGKKYPNNFRMHNRTNSTSNDEIHELKATINEFSLAQIWLMAGPNQELNSIEFGWQVYQARYGDYNPRYFTFWTANGYRTGCYNLECGFVQIDQGFALGAAVTPVSTLNGEQYHIPATIWKDSRTGNWWLKLNYHILVGYWPSTLFNHLQNGANRVEWGGEILDFKVGARHTSTWMGSGNFAQEGYTKASYFRNLKIYNEYNIWKKIPRGDTFATKETCYNIRSSYDTVWGNYFYYGGPGRNQNCM</sequence>
<dbReference type="PROSITE" id="PS52045">
    <property type="entry name" value="NEPROSIN_PEP_CD"/>
    <property type="match status" value="1"/>
</dbReference>
<dbReference type="Pfam" id="PF03080">
    <property type="entry name" value="Neprosin"/>
    <property type="match status" value="1"/>
</dbReference>
<dbReference type="AlphaFoldDB" id="R0GU21"/>
<evidence type="ECO:0000313" key="4">
    <source>
        <dbReference type="Proteomes" id="UP000029121"/>
    </source>
</evidence>
<dbReference type="PANTHER" id="PTHR31589">
    <property type="entry name" value="PROTEIN, PUTATIVE (DUF239)-RELATED-RELATED"/>
    <property type="match status" value="1"/>
</dbReference>
<dbReference type="PANTHER" id="PTHR31589:SF198">
    <property type="entry name" value="NEP-INTERACTING PROTEIN 1"/>
    <property type="match status" value="1"/>
</dbReference>
<feature type="signal peptide" evidence="1">
    <location>
        <begin position="1"/>
        <end position="18"/>
    </location>
</feature>
<dbReference type="EMBL" id="KB870805">
    <property type="protein sequence ID" value="EOA39301.1"/>
    <property type="molecule type" value="Genomic_DNA"/>
</dbReference>
<name>R0GU21_9BRAS</name>
<dbReference type="InterPro" id="IPR025521">
    <property type="entry name" value="Neprosin_propep"/>
</dbReference>
<protein>
    <recommendedName>
        <fullName evidence="2">Neprosin PEP catalytic domain-containing protein</fullName>
    </recommendedName>
</protein>
<evidence type="ECO:0000313" key="3">
    <source>
        <dbReference type="EMBL" id="EOA39301.1"/>
    </source>
</evidence>
<keyword evidence="4" id="KW-1185">Reference proteome</keyword>
<evidence type="ECO:0000259" key="2">
    <source>
        <dbReference type="PROSITE" id="PS52045"/>
    </source>
</evidence>
<dbReference type="STRING" id="81985.R0GU21"/>
<dbReference type="Pfam" id="PF14365">
    <property type="entry name" value="Neprosin_AP"/>
    <property type="match status" value="1"/>
</dbReference>